<reference evidence="5 6" key="1">
    <citation type="submission" date="2020-10" db="EMBL/GenBank/DDBJ databases">
        <title>Identification of Nocardia species via Next-generation sequencing and recognition of intraspecies genetic diversity.</title>
        <authorList>
            <person name="Li P."/>
            <person name="Li P."/>
            <person name="Lu B."/>
        </authorList>
    </citation>
    <scope>NUCLEOTIDE SEQUENCE [LARGE SCALE GENOMIC DNA]</scope>
    <source>
        <strain evidence="5 6">BJ06-0157</strain>
    </source>
</reference>
<comment type="similarity">
    <text evidence="1">Belongs to the 'phage' integrase family.</text>
</comment>
<dbReference type="PROSITE" id="PS51898">
    <property type="entry name" value="TYR_RECOMBINASE"/>
    <property type="match status" value="1"/>
</dbReference>
<evidence type="ECO:0000313" key="5">
    <source>
        <dbReference type="EMBL" id="MBF6302889.1"/>
    </source>
</evidence>
<dbReference type="Gene3D" id="1.10.443.10">
    <property type="entry name" value="Intergrase catalytic core"/>
    <property type="match status" value="1"/>
</dbReference>
<proteinExistence type="inferred from homology"/>
<gene>
    <name evidence="5" type="ORF">IU459_36020</name>
</gene>
<name>A0ABS0D241_9NOCA</name>
<dbReference type="InterPro" id="IPR011010">
    <property type="entry name" value="DNA_brk_join_enz"/>
</dbReference>
<dbReference type="PANTHER" id="PTHR30349:SF41">
    <property type="entry name" value="INTEGRASE_RECOMBINASE PROTEIN MJ0367-RELATED"/>
    <property type="match status" value="1"/>
</dbReference>
<sequence length="309" mass="34712">MTGLRRAVEDYLALRRALGFKLTTQAAQLMSFVDYCETRGSDRITSELAVEWATTTRSGSSHDAYLARRLMTVRIFARHYKTLDPDSEIPPEDALPHHKCRIAPYLYSPGDITALLDAAAQLQPPLRAATWQTLIGLLAVTGMRKSEACRLDDGHLDLDNATLVVLDSKFGKSRRLFLHPSTVAALRDYRQRRDRWCPHRAEASLFVSIRGTRLDAENLSATFNGLVEAAGIITLPGQRRPRLHDLRHSFTVATLIDFYRGGGDIQARLPILSTWLGHVDPKSTYWYLQQVPQLLTLAAYRLESVGGDR</sequence>
<evidence type="ECO:0000256" key="3">
    <source>
        <dbReference type="ARBA" id="ARBA00023172"/>
    </source>
</evidence>
<keyword evidence="3" id="KW-0233">DNA recombination</keyword>
<dbReference type="InterPro" id="IPR013762">
    <property type="entry name" value="Integrase-like_cat_sf"/>
</dbReference>
<evidence type="ECO:0000256" key="2">
    <source>
        <dbReference type="ARBA" id="ARBA00023125"/>
    </source>
</evidence>
<dbReference type="Proteomes" id="UP000702209">
    <property type="component" value="Unassembled WGS sequence"/>
</dbReference>
<evidence type="ECO:0000259" key="4">
    <source>
        <dbReference type="PROSITE" id="PS51898"/>
    </source>
</evidence>
<keyword evidence="2" id="KW-0238">DNA-binding</keyword>
<evidence type="ECO:0000256" key="1">
    <source>
        <dbReference type="ARBA" id="ARBA00008857"/>
    </source>
</evidence>
<dbReference type="PANTHER" id="PTHR30349">
    <property type="entry name" value="PHAGE INTEGRASE-RELATED"/>
    <property type="match status" value="1"/>
</dbReference>
<dbReference type="EMBL" id="JADLQX010000072">
    <property type="protein sequence ID" value="MBF6302889.1"/>
    <property type="molecule type" value="Genomic_DNA"/>
</dbReference>
<feature type="domain" description="Tyr recombinase" evidence="4">
    <location>
        <begin position="101"/>
        <end position="309"/>
    </location>
</feature>
<dbReference type="Pfam" id="PF00589">
    <property type="entry name" value="Phage_integrase"/>
    <property type="match status" value="1"/>
</dbReference>
<dbReference type="InterPro" id="IPR050090">
    <property type="entry name" value="Tyrosine_recombinase_XerCD"/>
</dbReference>
<dbReference type="RefSeq" id="WP_195134069.1">
    <property type="nucleotide sequence ID" value="NZ_JADLQX010000072.1"/>
</dbReference>
<dbReference type="SUPFAM" id="SSF56349">
    <property type="entry name" value="DNA breaking-rejoining enzymes"/>
    <property type="match status" value="1"/>
</dbReference>
<organism evidence="5 6">
    <name type="scientific">Nocardia amamiensis</name>
    <dbReference type="NCBI Taxonomy" id="404578"/>
    <lineage>
        <taxon>Bacteria</taxon>
        <taxon>Bacillati</taxon>
        <taxon>Actinomycetota</taxon>
        <taxon>Actinomycetes</taxon>
        <taxon>Mycobacteriales</taxon>
        <taxon>Nocardiaceae</taxon>
        <taxon>Nocardia</taxon>
    </lineage>
</organism>
<protein>
    <submittedName>
        <fullName evidence="5">Tyrosine-type recombinase/integrase</fullName>
    </submittedName>
</protein>
<keyword evidence="6" id="KW-1185">Reference proteome</keyword>
<accession>A0ABS0D241</accession>
<evidence type="ECO:0000313" key="6">
    <source>
        <dbReference type="Proteomes" id="UP000702209"/>
    </source>
</evidence>
<dbReference type="InterPro" id="IPR002104">
    <property type="entry name" value="Integrase_catalytic"/>
</dbReference>
<comment type="caution">
    <text evidence="5">The sequence shown here is derived from an EMBL/GenBank/DDBJ whole genome shotgun (WGS) entry which is preliminary data.</text>
</comment>